<organism evidence="6 7">
    <name type="scientific">Couchioplanes caeruleus subsp. caeruleus</name>
    <dbReference type="NCBI Taxonomy" id="56427"/>
    <lineage>
        <taxon>Bacteria</taxon>
        <taxon>Bacillati</taxon>
        <taxon>Actinomycetota</taxon>
        <taxon>Actinomycetes</taxon>
        <taxon>Micromonosporales</taxon>
        <taxon>Micromonosporaceae</taxon>
        <taxon>Couchioplanes</taxon>
    </lineage>
</organism>
<dbReference type="InterPro" id="IPR050377">
    <property type="entry name" value="Radical_SAM_PqqE_MftC-like"/>
</dbReference>
<evidence type="ECO:0000259" key="5">
    <source>
        <dbReference type="PROSITE" id="PS51918"/>
    </source>
</evidence>
<dbReference type="InterPro" id="IPR058240">
    <property type="entry name" value="rSAM_sf"/>
</dbReference>
<dbReference type="InterPro" id="IPR013785">
    <property type="entry name" value="Aldolase_TIM"/>
</dbReference>
<evidence type="ECO:0000256" key="1">
    <source>
        <dbReference type="ARBA" id="ARBA00022691"/>
    </source>
</evidence>
<proteinExistence type="predicted"/>
<feature type="domain" description="Radical SAM core" evidence="5">
    <location>
        <begin position="1"/>
        <end position="225"/>
    </location>
</feature>
<dbReference type="SFLD" id="SFLDG01067">
    <property type="entry name" value="SPASM/twitch_domain_containing"/>
    <property type="match status" value="1"/>
</dbReference>
<evidence type="ECO:0000313" key="6">
    <source>
        <dbReference type="EMBL" id="OJF15942.1"/>
    </source>
</evidence>
<dbReference type="GO" id="GO:0046872">
    <property type="term" value="F:metal ion binding"/>
    <property type="evidence" value="ECO:0007669"/>
    <property type="project" value="UniProtKB-KW"/>
</dbReference>
<keyword evidence="1" id="KW-0949">S-adenosyl-L-methionine</keyword>
<dbReference type="GO" id="GO:0051536">
    <property type="term" value="F:iron-sulfur cluster binding"/>
    <property type="evidence" value="ECO:0007669"/>
    <property type="project" value="UniProtKB-KW"/>
</dbReference>
<dbReference type="PANTHER" id="PTHR11228:SF7">
    <property type="entry name" value="PQQA PEPTIDE CYCLASE"/>
    <property type="match status" value="1"/>
</dbReference>
<evidence type="ECO:0000256" key="2">
    <source>
        <dbReference type="ARBA" id="ARBA00022723"/>
    </source>
</evidence>
<evidence type="ECO:0000256" key="3">
    <source>
        <dbReference type="ARBA" id="ARBA00023004"/>
    </source>
</evidence>
<dbReference type="SUPFAM" id="SSF102114">
    <property type="entry name" value="Radical SAM enzymes"/>
    <property type="match status" value="1"/>
</dbReference>
<keyword evidence="3" id="KW-0408">Iron</keyword>
<dbReference type="Gene3D" id="3.20.20.70">
    <property type="entry name" value="Aldolase class I"/>
    <property type="match status" value="1"/>
</dbReference>
<dbReference type="PROSITE" id="PS51918">
    <property type="entry name" value="RADICAL_SAM"/>
    <property type="match status" value="1"/>
</dbReference>
<keyword evidence="2" id="KW-0479">Metal-binding</keyword>
<dbReference type="InterPro" id="IPR007197">
    <property type="entry name" value="rSAM"/>
</dbReference>
<keyword evidence="4" id="KW-0411">Iron-sulfur</keyword>
<evidence type="ECO:0000313" key="7">
    <source>
        <dbReference type="Proteomes" id="UP000182486"/>
    </source>
</evidence>
<sequence length="339" mass="37530">MQIEINWDVTYACPLRCVHCYSESGRRPARQLSHAELLETADALVAMKPRSVTFGGGEPLLVPGILEVAERISRAGVEVAMYTGGWPLVPDTARELVRVFDRVNVSVDGATAAVHDRIRGRRGSFARAVRALELLDGAAATDRPFMFGLDCVLVQSNLHELDEVCILARRFPRLSSVWFGAAVPSGLASRPAFAERELLTDEQLRMLTSRDTLARLRALAPAGVRVATTDNRMLQMHPDTMARFDFSMMQVEPDGQVRAMPIYEGTVGNVRTDPPDVLWERSVARWKDPFVTAALSTADTMVQWAAATRRIDERFGSAEVRARIARRPEFGAAPVEVSR</sequence>
<reference evidence="6 7" key="1">
    <citation type="submission" date="2016-09" db="EMBL/GenBank/DDBJ databases">
        <title>Couchioplanes caeruleus draft genome sequence.</title>
        <authorList>
            <person name="Sheehan J."/>
            <person name="Caffrey P."/>
        </authorList>
    </citation>
    <scope>NUCLEOTIDE SEQUENCE [LARGE SCALE GENOMIC DNA]</scope>
    <source>
        <strain evidence="6 7">DSM 43634</strain>
    </source>
</reference>
<dbReference type="SFLD" id="SFLDS00029">
    <property type="entry name" value="Radical_SAM"/>
    <property type="match status" value="1"/>
</dbReference>
<dbReference type="Pfam" id="PF04055">
    <property type="entry name" value="Radical_SAM"/>
    <property type="match status" value="1"/>
</dbReference>
<comment type="caution">
    <text evidence="6">The sequence shown here is derived from an EMBL/GenBank/DDBJ whole genome shotgun (WGS) entry which is preliminary data.</text>
</comment>
<protein>
    <submittedName>
        <fullName evidence="6">Radical SAM protein</fullName>
    </submittedName>
</protein>
<gene>
    <name evidence="6" type="ORF">BG844_01535</name>
</gene>
<dbReference type="EMBL" id="MEIA01000007">
    <property type="protein sequence ID" value="OJF15942.1"/>
    <property type="molecule type" value="Genomic_DNA"/>
</dbReference>
<dbReference type="CDD" id="cd01335">
    <property type="entry name" value="Radical_SAM"/>
    <property type="match status" value="1"/>
</dbReference>
<dbReference type="AlphaFoldDB" id="A0A1K0GTZ2"/>
<dbReference type="GO" id="GO:0006783">
    <property type="term" value="P:heme biosynthetic process"/>
    <property type="evidence" value="ECO:0007669"/>
    <property type="project" value="TreeGrafter"/>
</dbReference>
<evidence type="ECO:0000256" key="4">
    <source>
        <dbReference type="ARBA" id="ARBA00023014"/>
    </source>
</evidence>
<name>A0A1K0GTZ2_9ACTN</name>
<dbReference type="GO" id="GO:0003824">
    <property type="term" value="F:catalytic activity"/>
    <property type="evidence" value="ECO:0007669"/>
    <property type="project" value="InterPro"/>
</dbReference>
<dbReference type="RefSeq" id="WP_071802889.1">
    <property type="nucleotide sequence ID" value="NZ_MEIA01000007.1"/>
</dbReference>
<dbReference type="PANTHER" id="PTHR11228">
    <property type="entry name" value="RADICAL SAM DOMAIN PROTEIN"/>
    <property type="match status" value="1"/>
</dbReference>
<accession>A0A1K0GTZ2</accession>
<dbReference type="Proteomes" id="UP000182486">
    <property type="component" value="Unassembled WGS sequence"/>
</dbReference>
<keyword evidence="7" id="KW-1185">Reference proteome</keyword>